<protein>
    <submittedName>
        <fullName evidence="2">Sugar phosphate isomerase/epimerase family protein</fullName>
    </submittedName>
</protein>
<dbReference type="InterPro" id="IPR013022">
    <property type="entry name" value="Xyl_isomerase-like_TIM-brl"/>
</dbReference>
<evidence type="ECO:0000259" key="1">
    <source>
        <dbReference type="Pfam" id="PF01261"/>
    </source>
</evidence>
<organism evidence="2 3">
    <name type="scientific">Microbaculum marinum</name>
    <dbReference type="NCBI Taxonomy" id="1764581"/>
    <lineage>
        <taxon>Bacteria</taxon>
        <taxon>Pseudomonadati</taxon>
        <taxon>Pseudomonadota</taxon>
        <taxon>Alphaproteobacteria</taxon>
        <taxon>Hyphomicrobiales</taxon>
        <taxon>Tepidamorphaceae</taxon>
        <taxon>Microbaculum</taxon>
    </lineage>
</organism>
<dbReference type="Gene3D" id="3.20.20.150">
    <property type="entry name" value="Divalent-metal-dependent TIM barrel enzymes"/>
    <property type="match status" value="1"/>
</dbReference>
<comment type="caution">
    <text evidence="2">The sequence shown here is derived from an EMBL/GenBank/DDBJ whole genome shotgun (WGS) entry which is preliminary data.</text>
</comment>
<dbReference type="Pfam" id="PF01261">
    <property type="entry name" value="AP_endonuc_2"/>
    <property type="match status" value="1"/>
</dbReference>
<accession>A0AAW9RXC0</accession>
<dbReference type="AlphaFoldDB" id="A0AAW9RXC0"/>
<name>A0AAW9RXC0_9HYPH</name>
<keyword evidence="2" id="KW-0413">Isomerase</keyword>
<dbReference type="RefSeq" id="WP_340331273.1">
    <property type="nucleotide sequence ID" value="NZ_JAZHOF010000008.1"/>
</dbReference>
<dbReference type="Proteomes" id="UP001378188">
    <property type="component" value="Unassembled WGS sequence"/>
</dbReference>
<dbReference type="SUPFAM" id="SSF51658">
    <property type="entry name" value="Xylose isomerase-like"/>
    <property type="match status" value="1"/>
</dbReference>
<reference evidence="2 3" key="1">
    <citation type="submission" date="2024-02" db="EMBL/GenBank/DDBJ databases">
        <title>Genome analysis and characterization of Microbaculum marinisediminis sp. nov., isolated from marine sediment.</title>
        <authorList>
            <person name="Du Z.-J."/>
            <person name="Ye Y.-Q."/>
            <person name="Zhang Z.-R."/>
            <person name="Yuan S.-M."/>
            <person name="Zhang X.-Y."/>
        </authorList>
    </citation>
    <scope>NUCLEOTIDE SEQUENCE [LARGE SCALE GENOMIC DNA]</scope>
    <source>
        <strain evidence="2 3">SDUM1044001</strain>
    </source>
</reference>
<dbReference type="PANTHER" id="PTHR12110">
    <property type="entry name" value="HYDROXYPYRUVATE ISOMERASE"/>
    <property type="match status" value="1"/>
</dbReference>
<sequence length="293" mass="32049">MPGLSRFAINQITTRSWTLPEAVDGYARRGVGGIGAWVDYVDAIGVREAARLIRDAGLFVPCLCTGAWVNVTDDAGLKAALDENRRRIDMAAEIGAGCLVMVPGSLAPGEKDLRVARARAEDALAALLPHARASGVALGLEPLHPMYAGDRSCLNTFAQCLSLSDRLGEGSGIVADLYHCWWDPDFAAGLRKAGPERILTFHLCDWLVPTRDVYQDRGMVGDGVIDIAYYRGILDEIGYEGPFELELFSRLDWWLRDGDETVQVAVDRCAPFVARRSRAGATEANRSRSRRAR</sequence>
<feature type="domain" description="Xylose isomerase-like TIM barrel" evidence="1">
    <location>
        <begin position="42"/>
        <end position="252"/>
    </location>
</feature>
<evidence type="ECO:0000313" key="2">
    <source>
        <dbReference type="EMBL" id="MEJ8573570.1"/>
    </source>
</evidence>
<dbReference type="EMBL" id="JAZHOF010000008">
    <property type="protein sequence ID" value="MEJ8573570.1"/>
    <property type="molecule type" value="Genomic_DNA"/>
</dbReference>
<dbReference type="InterPro" id="IPR050312">
    <property type="entry name" value="IolE/XylAMocC-like"/>
</dbReference>
<evidence type="ECO:0000313" key="3">
    <source>
        <dbReference type="Proteomes" id="UP001378188"/>
    </source>
</evidence>
<proteinExistence type="predicted"/>
<dbReference type="InterPro" id="IPR036237">
    <property type="entry name" value="Xyl_isomerase-like_sf"/>
</dbReference>
<dbReference type="PANTHER" id="PTHR12110:SF52">
    <property type="entry name" value="XYLOSE ISOMERASE"/>
    <property type="match status" value="1"/>
</dbReference>
<keyword evidence="3" id="KW-1185">Reference proteome</keyword>
<gene>
    <name evidence="2" type="ORF">V3328_18920</name>
</gene>
<dbReference type="GO" id="GO:0016853">
    <property type="term" value="F:isomerase activity"/>
    <property type="evidence" value="ECO:0007669"/>
    <property type="project" value="UniProtKB-KW"/>
</dbReference>